<dbReference type="NCBIfam" id="TIGR03648">
    <property type="entry name" value="Na_symport_lg"/>
    <property type="match status" value="1"/>
</dbReference>
<keyword evidence="4 8" id="KW-0812">Transmembrane</keyword>
<dbReference type="PANTHER" id="PTHR48086:SF5">
    <property type="entry name" value="NA(+):SOLUTE SYMPORTER (SSF FAMILY)"/>
    <property type="match status" value="1"/>
</dbReference>
<comment type="subcellular location">
    <subcellularLocation>
        <location evidence="1">Membrane</location>
        <topology evidence="1">Multi-pass membrane protein</topology>
    </subcellularLocation>
</comment>
<feature type="transmembrane region" description="Helical" evidence="8">
    <location>
        <begin position="481"/>
        <end position="500"/>
    </location>
</feature>
<name>A0ABN1BQA4_9BACI</name>
<feature type="transmembrane region" description="Helical" evidence="8">
    <location>
        <begin position="148"/>
        <end position="170"/>
    </location>
</feature>
<feature type="transmembrane region" description="Helical" evidence="8">
    <location>
        <begin position="118"/>
        <end position="136"/>
    </location>
</feature>
<dbReference type="EMBL" id="BAAADO010000009">
    <property type="protein sequence ID" value="GAA0502707.1"/>
    <property type="molecule type" value="Genomic_DNA"/>
</dbReference>
<dbReference type="Proteomes" id="UP001500880">
    <property type="component" value="Unassembled WGS sequence"/>
</dbReference>
<dbReference type="CDD" id="cd11480">
    <property type="entry name" value="SLC5sbd_u4"/>
    <property type="match status" value="1"/>
</dbReference>
<comment type="caution">
    <text evidence="9">The sequence shown here is derived from an EMBL/GenBank/DDBJ whole genome shotgun (WGS) entry which is preliminary data.</text>
</comment>
<dbReference type="Gene3D" id="1.20.1730.10">
    <property type="entry name" value="Sodium/glucose cotransporter"/>
    <property type="match status" value="1"/>
</dbReference>
<reference evidence="9 10" key="1">
    <citation type="journal article" date="2019" name="Int. J. Syst. Evol. Microbiol.">
        <title>The Global Catalogue of Microorganisms (GCM) 10K type strain sequencing project: providing services to taxonomists for standard genome sequencing and annotation.</title>
        <authorList>
            <consortium name="The Broad Institute Genomics Platform"/>
            <consortium name="The Broad Institute Genome Sequencing Center for Infectious Disease"/>
            <person name="Wu L."/>
            <person name="Ma J."/>
        </authorList>
    </citation>
    <scope>NUCLEOTIDE SEQUENCE [LARGE SCALE GENOMIC DNA]</scope>
    <source>
        <strain evidence="9 10">JCM 12389</strain>
    </source>
</reference>
<evidence type="ECO:0000313" key="9">
    <source>
        <dbReference type="EMBL" id="GAA0502707.1"/>
    </source>
</evidence>
<feature type="transmembrane region" description="Helical" evidence="8">
    <location>
        <begin position="6"/>
        <end position="27"/>
    </location>
</feature>
<evidence type="ECO:0000256" key="2">
    <source>
        <dbReference type="ARBA" id="ARBA00006434"/>
    </source>
</evidence>
<feature type="transmembrane region" description="Helical" evidence="8">
    <location>
        <begin position="48"/>
        <end position="71"/>
    </location>
</feature>
<feature type="transmembrane region" description="Helical" evidence="8">
    <location>
        <begin position="182"/>
        <end position="202"/>
    </location>
</feature>
<evidence type="ECO:0000256" key="3">
    <source>
        <dbReference type="ARBA" id="ARBA00022448"/>
    </source>
</evidence>
<keyword evidence="5 8" id="KW-1133">Transmembrane helix</keyword>
<gene>
    <name evidence="9" type="ORF">GCM10008986_32900</name>
</gene>
<evidence type="ECO:0000256" key="1">
    <source>
        <dbReference type="ARBA" id="ARBA00004141"/>
    </source>
</evidence>
<dbReference type="PROSITE" id="PS50283">
    <property type="entry name" value="NA_SOLUT_SYMP_3"/>
    <property type="match status" value="1"/>
</dbReference>
<dbReference type="InterPro" id="IPR038377">
    <property type="entry name" value="Na/Glc_symporter_sf"/>
</dbReference>
<evidence type="ECO:0000256" key="8">
    <source>
        <dbReference type="SAM" id="Phobius"/>
    </source>
</evidence>
<feature type="transmembrane region" description="Helical" evidence="8">
    <location>
        <begin position="423"/>
        <end position="440"/>
    </location>
</feature>
<feature type="transmembrane region" description="Helical" evidence="8">
    <location>
        <begin position="77"/>
        <end position="97"/>
    </location>
</feature>
<proteinExistence type="inferred from homology"/>
<evidence type="ECO:0000256" key="7">
    <source>
        <dbReference type="RuleBase" id="RU362091"/>
    </source>
</evidence>
<feature type="transmembrane region" description="Helical" evidence="8">
    <location>
        <begin position="512"/>
        <end position="536"/>
    </location>
</feature>
<keyword evidence="3" id="KW-0813">Transport</keyword>
<dbReference type="InterPro" id="IPR050277">
    <property type="entry name" value="Sodium:Solute_Symporter"/>
</dbReference>
<dbReference type="InterPro" id="IPR019899">
    <property type="entry name" value="Na/solute_symporter_VC_2705"/>
</dbReference>
<keyword evidence="10" id="KW-1185">Reference proteome</keyword>
<feature type="transmembrane region" description="Helical" evidence="8">
    <location>
        <begin position="374"/>
        <end position="402"/>
    </location>
</feature>
<keyword evidence="6 8" id="KW-0472">Membrane</keyword>
<dbReference type="InterPro" id="IPR001734">
    <property type="entry name" value="Na/solute_symporter"/>
</dbReference>
<evidence type="ECO:0000256" key="5">
    <source>
        <dbReference type="ARBA" id="ARBA00022989"/>
    </source>
</evidence>
<feature type="transmembrane region" description="Helical" evidence="8">
    <location>
        <begin position="245"/>
        <end position="267"/>
    </location>
</feature>
<feature type="transmembrane region" description="Helical" evidence="8">
    <location>
        <begin position="446"/>
        <end position="469"/>
    </location>
</feature>
<feature type="transmembrane region" description="Helical" evidence="8">
    <location>
        <begin position="279"/>
        <end position="300"/>
    </location>
</feature>
<organism evidence="9 10">
    <name type="scientific">Salinibacillus aidingensis</name>
    <dbReference type="NCBI Taxonomy" id="237684"/>
    <lineage>
        <taxon>Bacteria</taxon>
        <taxon>Bacillati</taxon>
        <taxon>Bacillota</taxon>
        <taxon>Bacilli</taxon>
        <taxon>Bacillales</taxon>
        <taxon>Bacillaceae</taxon>
        <taxon>Salinibacillus</taxon>
    </lineage>
</organism>
<sequence>MNLDVEVITLTLVLITFAIYIYIGWWAKVKDTSSFFVAGKEIPAVANGAAIAADWMSAASFISMAGLISFLGYDGTIYLMGWTGGYVLLALLLAPYLRKFGRYTVPDFIGDRYYSNKTRAVAAIATIFISLTYVAGQMRGVGIVFSRYLQVDITIGVIIGMAIVAFFAVLGGMKGITWTQVIQYFVLIIAIIIPAAAISLQLTGIPVPQLGLTFSDIAERLSTLQVELGMDEYLAPFQNMSGLNVFAVTLALMLGTAGLPHVIVRFYTVKDVRSARWSAGWALIFIALLYTVAPAIGVFAKYNLINTFNDAPITEVRDISWVSKWEETGLLGLNDKNGDGMLNFTEEGSPANEVTIDPDIIVLSTPEVAELSPFIIALVAAGGLAAALSTASGLLLAMSSAVSHDLYYRIFRPQASEKQRLKIGRIMIFLAVIVAGYFGINPPGFVGEVVAFAFGLGAASLFPAILLGIFDKRMNREGATWGIAIGLSFTLTMILLMRSVQVFGTETQILDSFLGIDALGIGVVGAILNFVVSFVISRMTQAPPKEISDMVEEIRVPKVSESGEK</sequence>
<evidence type="ECO:0000313" key="10">
    <source>
        <dbReference type="Proteomes" id="UP001500880"/>
    </source>
</evidence>
<dbReference type="RefSeq" id="WP_343843521.1">
    <property type="nucleotide sequence ID" value="NZ_BAAADO010000009.1"/>
</dbReference>
<evidence type="ECO:0000256" key="6">
    <source>
        <dbReference type="ARBA" id="ARBA00023136"/>
    </source>
</evidence>
<dbReference type="PANTHER" id="PTHR48086">
    <property type="entry name" value="SODIUM/PROLINE SYMPORTER-RELATED"/>
    <property type="match status" value="1"/>
</dbReference>
<protein>
    <submittedName>
        <fullName evidence="9">Cation acetate symporter</fullName>
    </submittedName>
</protein>
<evidence type="ECO:0000256" key="4">
    <source>
        <dbReference type="ARBA" id="ARBA00022692"/>
    </source>
</evidence>
<comment type="similarity">
    <text evidence="2 7">Belongs to the sodium:solute symporter (SSF) (TC 2.A.21) family.</text>
</comment>
<accession>A0ABN1BQA4</accession>
<dbReference type="Pfam" id="PF00474">
    <property type="entry name" value="SSF"/>
    <property type="match status" value="2"/>
</dbReference>